<evidence type="ECO:0000313" key="1">
    <source>
        <dbReference type="EMBL" id="CEG16997.1"/>
    </source>
</evidence>
<dbReference type="InterPro" id="IPR012341">
    <property type="entry name" value="6hp_glycosidase-like_sf"/>
</dbReference>
<dbReference type="KEGG" id="xcu:J159_02765"/>
<keyword evidence="2" id="KW-1185">Reference proteome</keyword>
<gene>
    <name evidence="1" type="ORF">XAC3562_490081</name>
</gene>
<dbReference type="AlphaFoldDB" id="A0A0U5FIG7"/>
<protein>
    <submittedName>
        <fullName evidence="1">Uncharacterized protein</fullName>
    </submittedName>
</protein>
<sequence length="780" mass="85213">MNTYAVVRNSEVRVYHGGRHLGGSAPVARPCRAPQRVQRGRKADGASCLAASMLKMICMAATLGVAASSPALADELEFQGRRAQAQALDDGSFVLRWPQGERRIAAQPMRTHTASPLFDALFALAQQEMADDRVEAIRDPAFNAGKPVPCACFETGERWPYVWTRDVSFAADLALAQLEPERTRNALRFKLSAARDGRTPGLFVAQDTGSGGSWPISSDRVVWFFAARGLLDDKPFAEEVWQALQATIAQDRHAVFDAQIGLYRGETSFLDWREQTYPDWTREDVRFIAESFALSTNVLHYQALRLAEQLARQHGDARAAQYAQWADALRQAIDGRFWDARSSQYVSYLGSAAHPVRYAKVDLLGLSLGVLADVFPPQRARLALRNYPMVAGGSPVVWPQEAAQPIYHNRAVWPFVSAYALRAARALDDAPRIALELQSLMRGSALAGSNMENYEMQSLAVHVEEGARSGPVVNSPRQLWSVAGYLSAVREGVFGLSAAGNVQPKLPRSLLPLLFGEAKQIVLEQGARRYVLQRPANDTGELLVAGRIERQGQTTLVQLVGRNADLTPPPRPEQVFAPQTPQAPVAQQLGNTYRIGIPEGTTLYLDGRALDASAHWDLPDDGVLHMLSLTRRRDGLESLHSPSLTLGPLQRLPGSQRWSWRPARAGVHRVSLRYRNDNGPINTGVTAAVKQLVLECPGKPAQSQVIVMPHSVGEQLSTQVTFDAVAGQACTFRLENGFNMSALAHFARYNGGRGGRDGVVNAAQVSALLVGPAARVEVAP</sequence>
<dbReference type="OMA" id="YPDWTRE"/>
<comment type="caution">
    <text evidence="1">The sequence shown here is derived from an EMBL/GenBank/DDBJ whole genome shotgun (WGS) entry which is preliminary data.</text>
</comment>
<accession>A0A0U5FIG7</accession>
<organism evidence="1 2">
    <name type="scientific">Xanthomonas citri pv. citri</name>
    <dbReference type="NCBI Taxonomy" id="611301"/>
    <lineage>
        <taxon>Bacteria</taxon>
        <taxon>Pseudomonadati</taxon>
        <taxon>Pseudomonadota</taxon>
        <taxon>Gammaproteobacteria</taxon>
        <taxon>Lysobacterales</taxon>
        <taxon>Lysobacteraceae</taxon>
        <taxon>Xanthomonas</taxon>
    </lineage>
</organism>
<dbReference type="KEGG" id="xcm:J164_02766"/>
<dbReference type="GO" id="GO:0005975">
    <property type="term" value="P:carbohydrate metabolic process"/>
    <property type="evidence" value="ECO:0007669"/>
    <property type="project" value="InterPro"/>
</dbReference>
<dbReference type="KEGG" id="xcr:J163_02764"/>
<dbReference type="SUPFAM" id="SSF48208">
    <property type="entry name" value="Six-hairpin glycosidases"/>
    <property type="match status" value="1"/>
</dbReference>
<name>A0A0U5FIG7_XANCI</name>
<dbReference type="EMBL" id="CCXZ01000143">
    <property type="protein sequence ID" value="CEG16997.1"/>
    <property type="molecule type" value="Genomic_DNA"/>
</dbReference>
<dbReference type="KEGG" id="xcn:J169_02777"/>
<dbReference type="KEGG" id="xcw:J162_02769"/>
<dbReference type="Gene3D" id="1.50.10.10">
    <property type="match status" value="1"/>
</dbReference>
<proteinExistence type="predicted"/>
<reference evidence="1 2" key="1">
    <citation type="submission" date="2014-09" db="EMBL/GenBank/DDBJ databases">
        <authorList>
            <person name="Regsiter A."/>
        </authorList>
    </citation>
    <scope>NUCLEOTIDE SEQUENCE [LARGE SCALE GENOMIC DNA]</scope>
</reference>
<dbReference type="KEGG" id="xcf:J172_02771"/>
<dbReference type="Proteomes" id="UP000052230">
    <property type="component" value="Unassembled WGS sequence"/>
</dbReference>
<dbReference type="InterPro" id="IPR008928">
    <property type="entry name" value="6-hairpin_glycosidase_sf"/>
</dbReference>
<evidence type="ECO:0000313" key="2">
    <source>
        <dbReference type="Proteomes" id="UP000052230"/>
    </source>
</evidence>